<dbReference type="GO" id="GO:0009251">
    <property type="term" value="P:glucan catabolic process"/>
    <property type="evidence" value="ECO:0007669"/>
    <property type="project" value="TreeGrafter"/>
</dbReference>
<dbReference type="InterPro" id="IPR017853">
    <property type="entry name" value="GH"/>
</dbReference>
<name>A0A6J4KU73_9GAMM</name>
<feature type="domain" description="Glycoside hydrolase family 3 C-terminal" evidence="5">
    <location>
        <begin position="446"/>
        <end position="660"/>
    </location>
</feature>
<dbReference type="InterPro" id="IPR041443">
    <property type="entry name" value="Exop_C"/>
</dbReference>
<dbReference type="PRINTS" id="PR00133">
    <property type="entry name" value="GLHYDRLASE3"/>
</dbReference>
<dbReference type="InterPro" id="IPR002772">
    <property type="entry name" value="Glyco_hydro_3_C"/>
</dbReference>
<keyword evidence="3" id="KW-0732">Signal</keyword>
<dbReference type="EMBL" id="CADCUA010000215">
    <property type="protein sequence ID" value="CAA9311541.1"/>
    <property type="molecule type" value="Genomic_DNA"/>
</dbReference>
<evidence type="ECO:0000256" key="1">
    <source>
        <dbReference type="ARBA" id="ARBA00022801"/>
    </source>
</evidence>
<evidence type="ECO:0000259" key="6">
    <source>
        <dbReference type="Pfam" id="PF18559"/>
    </source>
</evidence>
<evidence type="ECO:0000256" key="3">
    <source>
        <dbReference type="SAM" id="SignalP"/>
    </source>
</evidence>
<dbReference type="SUPFAM" id="SSF51445">
    <property type="entry name" value="(Trans)glycosidases"/>
    <property type="match status" value="1"/>
</dbReference>
<sequence length="863" mass="91303">MRSLTRRDSRNRAKVQAVRALAGVCLVSMLPLAVLAAQAGDQGAGSGTSTANPAAWPEMSSPIRPDAKLEKQIANLLASMTVEEKVGQIVQGDLGSLTPDDVRTYHLGSVLAGGNSDPGARYNATAKEWLALADALYAASVDKRNGAKGIPVLLGIDAVHGHNNVVGATLFPHNIGLGAANDPALVRRIAQATAAELRATGFEWTFAPTVTVPRDDRWGRTYEGYSEDPALVARYATEVVEGLQGEVGSKQFLDESHVVASAKHFIGDGGTHEGKDKGDTRVSEAELRDVHGAGHIAALKAGTQTVMASFSGWNGQKMHGNQSLLTDVLKKRMGFDGFVVGDWNGHGEVTGCTNESCAAAVNAGIDMLMAPDSWKGIYTNTVAQVRSGEIPMQRLDDAVARILRVKLRLGLFDAGAPSKRALGGRFDRLGSTEHRALARAAVRQSLVLLKNNGRLLPLSPARNVLVAGDGADNIGKQAGGWTLSWQGTGTKREDFPNAESIWSGIQAATRAAGGNAELSVTGEFKQRPDVAIVVFGEEPYEEFLGDIPNLAYQPGKERDLALLRRLKKDGIPVVGVFLSGRPLWMNREINASDAFVAAWLPGSEGGGVADVLFKAADGKVGYDFTGRLPFSWPKSATSTPLNAGQAKYEPQFALGYGLSYREPRQLEALPEESGLKHGGAEPGVYFARGKVAPGWSLHVADDGTAGVAVQRLPTGDLARNVVVSATDHNAQEDARRLQWRGKGRGRAWLQADNPLDLTRESMAGASLVATVKVNTKPTTPVQLTVQCGTGCEGSVDVGDLLSKAPSSAWTRIAVPLTCFARAGADLTRVSGVFDLSAEGPLDLSVSSIVLGTESDQTLVCPAR</sequence>
<dbReference type="InterPro" id="IPR036962">
    <property type="entry name" value="Glyco_hydro_3_N_sf"/>
</dbReference>
<dbReference type="Gene3D" id="2.60.120.430">
    <property type="entry name" value="Galactose-binding lectin"/>
    <property type="match status" value="1"/>
</dbReference>
<dbReference type="PANTHER" id="PTHR30620">
    <property type="entry name" value="PERIPLASMIC BETA-GLUCOSIDASE-RELATED"/>
    <property type="match status" value="1"/>
</dbReference>
<dbReference type="InterPro" id="IPR001764">
    <property type="entry name" value="Glyco_hydro_3_N"/>
</dbReference>
<dbReference type="Pfam" id="PF18559">
    <property type="entry name" value="Exop_C"/>
    <property type="match status" value="1"/>
</dbReference>
<proteinExistence type="predicted"/>
<dbReference type="PANTHER" id="PTHR30620:SF77">
    <property type="entry name" value="LYSOSOMAL BETA GLUCOSIDASE-LIKE"/>
    <property type="match status" value="1"/>
</dbReference>
<organism evidence="7">
    <name type="scientific">uncultured Lysobacter sp</name>
    <dbReference type="NCBI Taxonomy" id="271060"/>
    <lineage>
        <taxon>Bacteria</taxon>
        <taxon>Pseudomonadati</taxon>
        <taxon>Pseudomonadota</taxon>
        <taxon>Gammaproteobacteria</taxon>
        <taxon>Lysobacterales</taxon>
        <taxon>Lysobacteraceae</taxon>
        <taxon>Lysobacter</taxon>
        <taxon>environmental samples</taxon>
    </lineage>
</organism>
<evidence type="ECO:0000259" key="4">
    <source>
        <dbReference type="Pfam" id="PF00933"/>
    </source>
</evidence>
<reference evidence="7" key="1">
    <citation type="submission" date="2020-02" db="EMBL/GenBank/DDBJ databases">
        <authorList>
            <person name="Meier V. D."/>
        </authorList>
    </citation>
    <scope>NUCLEOTIDE SEQUENCE</scope>
    <source>
        <strain evidence="7">AVDCRST_MAG71</strain>
    </source>
</reference>
<feature type="domain" description="Glycoside hydrolase family 3 N-terminal" evidence="4">
    <location>
        <begin position="81"/>
        <end position="405"/>
    </location>
</feature>
<dbReference type="Pfam" id="PF01915">
    <property type="entry name" value="Glyco_hydro_3_C"/>
    <property type="match status" value="1"/>
</dbReference>
<feature type="chain" id="PRO_5026760584" evidence="3">
    <location>
        <begin position="37"/>
        <end position="863"/>
    </location>
</feature>
<evidence type="ECO:0000259" key="5">
    <source>
        <dbReference type="Pfam" id="PF01915"/>
    </source>
</evidence>
<protein>
    <submittedName>
        <fullName evidence="7">GH3</fullName>
    </submittedName>
</protein>
<dbReference type="Gene3D" id="3.20.20.300">
    <property type="entry name" value="Glycoside hydrolase, family 3, N-terminal domain"/>
    <property type="match status" value="1"/>
</dbReference>
<dbReference type="Gene3D" id="3.40.50.1700">
    <property type="entry name" value="Glycoside hydrolase family 3 C-terminal domain"/>
    <property type="match status" value="1"/>
</dbReference>
<evidence type="ECO:0000256" key="2">
    <source>
        <dbReference type="SAM" id="MobiDB-lite"/>
    </source>
</evidence>
<evidence type="ECO:0000313" key="7">
    <source>
        <dbReference type="EMBL" id="CAA9311541.1"/>
    </source>
</evidence>
<feature type="domain" description="ExoP galactose-binding-like" evidence="6">
    <location>
        <begin position="719"/>
        <end position="848"/>
    </location>
</feature>
<feature type="region of interest" description="Disordered" evidence="2">
    <location>
        <begin position="41"/>
        <end position="60"/>
    </location>
</feature>
<dbReference type="GO" id="GO:0008422">
    <property type="term" value="F:beta-glucosidase activity"/>
    <property type="evidence" value="ECO:0007669"/>
    <property type="project" value="TreeGrafter"/>
</dbReference>
<keyword evidence="1" id="KW-0378">Hydrolase</keyword>
<dbReference type="SUPFAM" id="SSF52279">
    <property type="entry name" value="Beta-D-glucan exohydrolase, C-terminal domain"/>
    <property type="match status" value="1"/>
</dbReference>
<feature type="compositionally biased region" description="Low complexity" evidence="2">
    <location>
        <begin position="41"/>
        <end position="51"/>
    </location>
</feature>
<dbReference type="InterPro" id="IPR051915">
    <property type="entry name" value="Cellulose_Degrad_GH3"/>
</dbReference>
<accession>A0A6J4KU73</accession>
<feature type="signal peptide" evidence="3">
    <location>
        <begin position="1"/>
        <end position="36"/>
    </location>
</feature>
<dbReference type="Pfam" id="PF00933">
    <property type="entry name" value="Glyco_hydro_3"/>
    <property type="match status" value="1"/>
</dbReference>
<dbReference type="AlphaFoldDB" id="A0A6J4KU73"/>
<gene>
    <name evidence="7" type="ORF">AVDCRST_MAG71-704</name>
</gene>
<dbReference type="InterPro" id="IPR036881">
    <property type="entry name" value="Glyco_hydro_3_C_sf"/>
</dbReference>